<feature type="binding site" evidence="7">
    <location>
        <position position="183"/>
    </location>
    <ligand>
        <name>Fe(2+)</name>
        <dbReference type="ChEBI" id="CHEBI:29033"/>
    </ligand>
</feature>
<gene>
    <name evidence="7" type="primary">cpfC</name>
    <name evidence="9" type="ORF">JOD45_000024</name>
</gene>
<keyword evidence="3 7" id="KW-0350">Heme biosynthesis</keyword>
<dbReference type="GO" id="GO:0016829">
    <property type="term" value="F:lyase activity"/>
    <property type="evidence" value="ECO:0007669"/>
    <property type="project" value="UniProtKB-KW"/>
</dbReference>
<comment type="similarity">
    <text evidence="7 8">Belongs to the ferrochelatase family.</text>
</comment>
<evidence type="ECO:0000313" key="9">
    <source>
        <dbReference type="EMBL" id="MBM7643833.1"/>
    </source>
</evidence>
<dbReference type="Proteomes" id="UP000808914">
    <property type="component" value="Unassembled WGS sequence"/>
</dbReference>
<evidence type="ECO:0000256" key="5">
    <source>
        <dbReference type="ARBA" id="ARBA00023244"/>
    </source>
</evidence>
<dbReference type="PANTHER" id="PTHR11108:SF1">
    <property type="entry name" value="FERROCHELATASE, MITOCHONDRIAL"/>
    <property type="match status" value="1"/>
</dbReference>
<organism evidence="9 10">
    <name type="scientific">Scopulibacillus daqui</name>
    <dbReference type="NCBI Taxonomy" id="1469162"/>
    <lineage>
        <taxon>Bacteria</taxon>
        <taxon>Bacillati</taxon>
        <taxon>Bacillota</taxon>
        <taxon>Bacilli</taxon>
        <taxon>Bacillales</taxon>
        <taxon>Sporolactobacillaceae</taxon>
        <taxon>Scopulibacillus</taxon>
    </lineage>
</organism>
<dbReference type="EMBL" id="JAFBER010000001">
    <property type="protein sequence ID" value="MBM7643833.1"/>
    <property type="molecule type" value="Genomic_DNA"/>
</dbReference>
<evidence type="ECO:0000256" key="7">
    <source>
        <dbReference type="HAMAP-Rule" id="MF_00323"/>
    </source>
</evidence>
<feature type="binding site" description="axial binding residue" evidence="7">
    <location>
        <position position="13"/>
    </location>
    <ligand>
        <name>Fe-coproporphyrin III</name>
        <dbReference type="ChEBI" id="CHEBI:68438"/>
    </ligand>
    <ligandPart>
        <name>Fe</name>
        <dbReference type="ChEBI" id="CHEBI:18248"/>
    </ligandPart>
</feature>
<keyword evidence="5 7" id="KW-0627">Porphyrin biosynthesis</keyword>
<evidence type="ECO:0000256" key="1">
    <source>
        <dbReference type="ARBA" id="ARBA00004744"/>
    </source>
</evidence>
<dbReference type="NCBIfam" id="TIGR00109">
    <property type="entry name" value="hemH"/>
    <property type="match status" value="1"/>
</dbReference>
<keyword evidence="4 7" id="KW-0456">Lyase</keyword>
<comment type="subcellular location">
    <subcellularLocation>
        <location evidence="7">Cytoplasm</location>
    </subcellularLocation>
</comment>
<dbReference type="InterPro" id="IPR033644">
    <property type="entry name" value="Ferrochelatase_C"/>
</dbReference>
<keyword evidence="10" id="KW-1185">Reference proteome</keyword>
<dbReference type="Gene3D" id="3.40.50.1400">
    <property type="match status" value="2"/>
</dbReference>
<feature type="binding site" evidence="7">
    <location>
        <position position="125"/>
    </location>
    <ligand>
        <name>Fe-coproporphyrin III</name>
        <dbReference type="ChEBI" id="CHEBI:68438"/>
    </ligand>
</feature>
<dbReference type="Pfam" id="PF00762">
    <property type="entry name" value="Ferrochelatase"/>
    <property type="match status" value="1"/>
</dbReference>
<dbReference type="InterPro" id="IPR033659">
    <property type="entry name" value="Ferrochelatase_N"/>
</dbReference>
<evidence type="ECO:0000256" key="3">
    <source>
        <dbReference type="ARBA" id="ARBA00023133"/>
    </source>
</evidence>
<dbReference type="RefSeq" id="WP_205001772.1">
    <property type="nucleotide sequence ID" value="NZ_JAFBER010000001.1"/>
</dbReference>
<evidence type="ECO:0000256" key="4">
    <source>
        <dbReference type="ARBA" id="ARBA00023239"/>
    </source>
</evidence>
<dbReference type="InterPro" id="IPR001015">
    <property type="entry name" value="Ferrochelatase"/>
</dbReference>
<dbReference type="SUPFAM" id="SSF53800">
    <property type="entry name" value="Chelatase"/>
    <property type="match status" value="1"/>
</dbReference>
<feature type="binding site" evidence="7">
    <location>
        <position position="30"/>
    </location>
    <ligand>
        <name>Fe-coproporphyrin III</name>
        <dbReference type="ChEBI" id="CHEBI:68438"/>
    </ligand>
</feature>
<accession>A0ABS2PUV3</accession>
<dbReference type="PANTHER" id="PTHR11108">
    <property type="entry name" value="FERROCHELATASE"/>
    <property type="match status" value="1"/>
</dbReference>
<comment type="pathway">
    <text evidence="1 7">Porphyrin-containing compound metabolism; protoheme biosynthesis.</text>
</comment>
<dbReference type="CDD" id="cd00419">
    <property type="entry name" value="Ferrochelatase_C"/>
    <property type="match status" value="1"/>
</dbReference>
<dbReference type="NCBIfam" id="NF009095">
    <property type="entry name" value="PRK12435.1"/>
    <property type="match status" value="1"/>
</dbReference>
<proteinExistence type="inferred from homology"/>
<dbReference type="CDD" id="cd03411">
    <property type="entry name" value="Ferrochelatase_N"/>
    <property type="match status" value="1"/>
</dbReference>
<keyword evidence="7" id="KW-0963">Cytoplasm</keyword>
<name>A0ABS2PUV3_9BACL</name>
<protein>
    <recommendedName>
        <fullName evidence="7">Coproporphyrin III ferrochelatase</fullName>
        <ecNumber evidence="7">4.99.1.9</ecNumber>
    </recommendedName>
</protein>
<comment type="caution">
    <text evidence="9">The sequence shown here is derived from an EMBL/GenBank/DDBJ whole genome shotgun (WGS) entry which is preliminary data.</text>
</comment>
<keyword evidence="7" id="KW-0479">Metal-binding</keyword>
<evidence type="ECO:0000256" key="2">
    <source>
        <dbReference type="ARBA" id="ARBA00023004"/>
    </source>
</evidence>
<dbReference type="EC" id="4.99.1.9" evidence="7"/>
<feature type="binding site" evidence="7">
    <location>
        <position position="264"/>
    </location>
    <ligand>
        <name>Fe(2+)</name>
        <dbReference type="ChEBI" id="CHEBI:29033"/>
    </ligand>
</feature>
<comment type="catalytic activity">
    <reaction evidence="6">
        <text>Fe-coproporphyrin III + 2 H(+) = coproporphyrin III + Fe(2+)</text>
        <dbReference type="Rhea" id="RHEA:49572"/>
        <dbReference type="ChEBI" id="CHEBI:15378"/>
        <dbReference type="ChEBI" id="CHEBI:29033"/>
        <dbReference type="ChEBI" id="CHEBI:68438"/>
        <dbReference type="ChEBI" id="CHEBI:131725"/>
        <dbReference type="EC" id="4.99.1.9"/>
    </reaction>
    <physiologicalReaction direction="right-to-left" evidence="6">
        <dbReference type="Rhea" id="RHEA:49574"/>
    </physiologicalReaction>
</comment>
<dbReference type="HAMAP" id="MF_00323">
    <property type="entry name" value="Ferrochelatase"/>
    <property type="match status" value="1"/>
</dbReference>
<evidence type="ECO:0000256" key="6">
    <source>
        <dbReference type="ARBA" id="ARBA00024536"/>
    </source>
</evidence>
<feature type="binding site" evidence="7">
    <location>
        <position position="54"/>
    </location>
    <ligand>
        <name>Fe-coproporphyrin III</name>
        <dbReference type="ChEBI" id="CHEBI:68438"/>
    </ligand>
</feature>
<keyword evidence="2 7" id="KW-0408">Iron</keyword>
<reference evidence="9 10" key="1">
    <citation type="submission" date="2021-01" db="EMBL/GenBank/DDBJ databases">
        <title>Genomic Encyclopedia of Type Strains, Phase IV (KMG-IV): sequencing the most valuable type-strain genomes for metagenomic binning, comparative biology and taxonomic classification.</title>
        <authorList>
            <person name="Goeker M."/>
        </authorList>
    </citation>
    <scope>NUCLEOTIDE SEQUENCE [LARGE SCALE GENOMIC DNA]</scope>
    <source>
        <strain evidence="9 10">DSM 28236</strain>
    </source>
</reference>
<feature type="binding site" evidence="7">
    <location>
        <begin position="46"/>
        <end position="47"/>
    </location>
    <ligand>
        <name>Fe-coproporphyrin III</name>
        <dbReference type="ChEBI" id="CHEBI:68438"/>
    </ligand>
</feature>
<evidence type="ECO:0000313" key="10">
    <source>
        <dbReference type="Proteomes" id="UP000808914"/>
    </source>
</evidence>
<sequence>MNRQRIGLLVMAYGTPYKPEDIEPYYTHIRHGRRPSDEHLEDLKQRYQSIGGTSPLAKITKDQAEGLERRLNECQSDYEFKVYIGLKHIHPFIEDAVKSMHEDGIKKAVSLVLAPHFSKFSVQSYNQRAKETAEKIGGPEIISIESWYKEPKFIQFWADQIHHTFKDIPESEQEQAVVIFSAHSLPEKMINQDDPYPAQLEETAKLISEKAHIKHWALGWQSAGNTPDPWIGPDVQDLTRDLYEHEGYKIFIYCPVGFVAEHLEVLYDNDYECKAVTDELGARYYRPEMPNAHPKFIDALATVVLKKMAERSE</sequence>
<evidence type="ECO:0000256" key="8">
    <source>
        <dbReference type="RuleBase" id="RU004185"/>
    </source>
</evidence>
<comment type="function">
    <text evidence="7">Involved in coproporphyrin-dependent heme b biosynthesis. Catalyzes the insertion of ferrous iron into coproporphyrin III to form Fe-coproporphyrin III.</text>
</comment>